<dbReference type="GO" id="GO:0016787">
    <property type="term" value="F:hydrolase activity"/>
    <property type="evidence" value="ECO:0007669"/>
    <property type="project" value="UniProtKB-KW"/>
</dbReference>
<feature type="active site" description="Nucleophile" evidence="8">
    <location>
        <position position="126"/>
    </location>
</feature>
<dbReference type="RefSeq" id="WP_319844599.1">
    <property type="nucleotide sequence ID" value="NZ_JAXAFJ010000005.1"/>
</dbReference>
<protein>
    <recommendedName>
        <fullName evidence="9">Glucanase</fullName>
        <ecNumber evidence="9">3.2.1.-</ecNumber>
    </recommendedName>
</protein>
<evidence type="ECO:0000256" key="9">
    <source>
        <dbReference type="RuleBase" id="RU361167"/>
    </source>
</evidence>
<dbReference type="InterPro" id="IPR012341">
    <property type="entry name" value="6hp_glycosidase-like_sf"/>
</dbReference>
<keyword evidence="6 9" id="KW-0326">Glycosidase</keyword>
<organism evidence="11 12">
    <name type="scientific">Terrihabitans rhizophilus</name>
    <dbReference type="NCBI Taxonomy" id="3092662"/>
    <lineage>
        <taxon>Bacteria</taxon>
        <taxon>Pseudomonadati</taxon>
        <taxon>Pseudomonadota</taxon>
        <taxon>Alphaproteobacteria</taxon>
        <taxon>Hyphomicrobiales</taxon>
        <taxon>Terrihabitans</taxon>
    </lineage>
</organism>
<evidence type="ECO:0000256" key="8">
    <source>
        <dbReference type="PROSITE-ProRule" id="PRU10058"/>
    </source>
</evidence>
<evidence type="ECO:0000313" key="12">
    <source>
        <dbReference type="Proteomes" id="UP001274321"/>
    </source>
</evidence>
<keyword evidence="12" id="KW-1185">Reference proteome</keyword>
<dbReference type="InterPro" id="IPR002037">
    <property type="entry name" value="Glyco_hydro_8"/>
</dbReference>
<dbReference type="InterPro" id="IPR008928">
    <property type="entry name" value="6-hairpin_glycosidase_sf"/>
</dbReference>
<comment type="similarity">
    <text evidence="2 9">Belongs to the glycosyl hydrolase 8 (cellulase D) family.</text>
</comment>
<evidence type="ECO:0000256" key="10">
    <source>
        <dbReference type="SAM" id="SignalP"/>
    </source>
</evidence>
<dbReference type="EC" id="3.2.1.-" evidence="9"/>
<dbReference type="InterPro" id="IPR019834">
    <property type="entry name" value="Glyco_hydro_8_CS"/>
</dbReference>
<gene>
    <name evidence="11" type="ORF">SCD90_10380</name>
</gene>
<reference evidence="11 12" key="1">
    <citation type="submission" date="2023-11" db="EMBL/GenBank/DDBJ databases">
        <authorList>
            <person name="Bao R."/>
        </authorList>
    </citation>
    <scope>NUCLEOTIDE SEQUENCE [LARGE SCALE GENOMIC DNA]</scope>
    <source>
        <strain evidence="11 12">PJ23</strain>
    </source>
</reference>
<evidence type="ECO:0000256" key="3">
    <source>
        <dbReference type="ARBA" id="ARBA00022729"/>
    </source>
</evidence>
<accession>A0ABU4RNP0</accession>
<keyword evidence="7 9" id="KW-0119">Carbohydrate metabolism</keyword>
<dbReference type="PRINTS" id="PR00735">
    <property type="entry name" value="GLHYDRLASE8"/>
</dbReference>
<evidence type="ECO:0000256" key="1">
    <source>
        <dbReference type="ARBA" id="ARBA00000966"/>
    </source>
</evidence>
<evidence type="ECO:0000313" key="11">
    <source>
        <dbReference type="EMBL" id="MDX6806472.1"/>
    </source>
</evidence>
<dbReference type="EMBL" id="JAXAFJ010000005">
    <property type="protein sequence ID" value="MDX6806472.1"/>
    <property type="molecule type" value="Genomic_DNA"/>
</dbReference>
<feature type="signal peptide" evidence="10">
    <location>
        <begin position="1"/>
        <end position="29"/>
    </location>
</feature>
<name>A0ABU4RNP0_9HYPH</name>
<feature type="chain" id="PRO_5047534203" description="Glucanase" evidence="10">
    <location>
        <begin position="30"/>
        <end position="356"/>
    </location>
</feature>
<comment type="caution">
    <text evidence="11">The sequence shown here is derived from an EMBL/GenBank/DDBJ whole genome shotgun (WGS) entry which is preliminary data.</text>
</comment>
<proteinExistence type="inferred from homology"/>
<sequence>MIGRTFKTCAKILAAGVACLVLGVSLSVAQETKMVGSVTDAEWGAYKQKFVQPNGRVVDDGNGGISHTESQGYGMLLAVAANDPAGFEQIWTFTRTQMLLRDDGLAAWKWDPNAKPHITDINNATDGDILIAYALGLAGTNWKQTGYTRAARSLAKAISTRTIAEHNGMSIMLPGASGFAKADRADGPVVNPSYWIFEAFDELKRLDPETDWASLQAGGLKVLDMARTGPSGLPPEWLSLAGTPHPADGFPVQFSYNAIRIPLYLLRAGLDEAGRLAPYKKAWASGIPSVVNLSSGAPATQLGEPGYRMVAASLFCALDKAAVPASLKQFSPTLYYPSTLHLLGLSLVRQRYSTCL</sequence>
<evidence type="ECO:0000256" key="5">
    <source>
        <dbReference type="ARBA" id="ARBA00023001"/>
    </source>
</evidence>
<evidence type="ECO:0000256" key="2">
    <source>
        <dbReference type="ARBA" id="ARBA00009209"/>
    </source>
</evidence>
<evidence type="ECO:0000256" key="4">
    <source>
        <dbReference type="ARBA" id="ARBA00022801"/>
    </source>
</evidence>
<evidence type="ECO:0000256" key="6">
    <source>
        <dbReference type="ARBA" id="ARBA00023295"/>
    </source>
</evidence>
<dbReference type="Pfam" id="PF01270">
    <property type="entry name" value="Glyco_hydro_8"/>
    <property type="match status" value="1"/>
</dbReference>
<dbReference type="Proteomes" id="UP001274321">
    <property type="component" value="Unassembled WGS sequence"/>
</dbReference>
<keyword evidence="7 9" id="KW-0624">Polysaccharide degradation</keyword>
<keyword evidence="3 10" id="KW-0732">Signal</keyword>
<dbReference type="SUPFAM" id="SSF48208">
    <property type="entry name" value="Six-hairpin glycosidases"/>
    <property type="match status" value="1"/>
</dbReference>
<dbReference type="Gene3D" id="1.50.10.10">
    <property type="match status" value="1"/>
</dbReference>
<evidence type="ECO:0000256" key="7">
    <source>
        <dbReference type="ARBA" id="ARBA00023326"/>
    </source>
</evidence>
<keyword evidence="5" id="KW-0136">Cellulose degradation</keyword>
<comment type="catalytic activity">
    <reaction evidence="1">
        <text>Endohydrolysis of (1-&gt;4)-beta-D-glucosidic linkages in cellulose, lichenin and cereal beta-D-glucans.</text>
        <dbReference type="EC" id="3.2.1.4"/>
    </reaction>
</comment>
<dbReference type="PROSITE" id="PS00812">
    <property type="entry name" value="GLYCOSYL_HYDROL_F8"/>
    <property type="match status" value="1"/>
</dbReference>
<keyword evidence="4 9" id="KW-0378">Hydrolase</keyword>